<dbReference type="KEGG" id="rhoz:GXP67_02115"/>
<dbReference type="SUPFAM" id="SSF53474">
    <property type="entry name" value="alpha/beta-Hydrolases"/>
    <property type="match status" value="1"/>
</dbReference>
<dbReference type="PANTHER" id="PTHR48081:SF6">
    <property type="entry name" value="PEPTIDASE S9 PROLYL OLIGOPEPTIDASE CATALYTIC DOMAIN-CONTAINING PROTEIN"/>
    <property type="match status" value="1"/>
</dbReference>
<dbReference type="InterPro" id="IPR050300">
    <property type="entry name" value="GDXG_lipolytic_enzyme"/>
</dbReference>
<dbReference type="PANTHER" id="PTHR48081">
    <property type="entry name" value="AB HYDROLASE SUPERFAMILY PROTEIN C4A8.06C"/>
    <property type="match status" value="1"/>
</dbReference>
<proteinExistence type="predicted"/>
<reference evidence="3 4" key="1">
    <citation type="submission" date="2020-01" db="EMBL/GenBank/DDBJ databases">
        <authorList>
            <person name="Kim M.K."/>
        </authorList>
    </citation>
    <scope>NUCLEOTIDE SEQUENCE [LARGE SCALE GENOMIC DNA]</scope>
    <source>
        <strain evidence="3 4">172606-1</strain>
    </source>
</reference>
<feature type="domain" description="Alpha/beta hydrolase fold-3" evidence="2">
    <location>
        <begin position="102"/>
        <end position="227"/>
    </location>
</feature>
<name>A0A6C0GC68_9BACT</name>
<accession>A0A6C0GC68</accession>
<sequence>MKLRFSLVILLLIYILTNPVIILAQSKTASKPVASPLIALWPNGAPGEKGNIGEEKDMSKPTDNKVAGRELIRLGNVSNPTITVYRPSKEKDTGAAMVVCPGGGYHILALDLEGTEVCEWLNSIGVTAILLKYRVPVREGLPRYAPPLQDAQRAMGIVRSRAAEWGISPNRIGIMGFSAGAHLSAALSTNYDKRTYPAVDAADQVSCKPDFTMLIYPAYLTATDKSEKIAPELPITASTSPTLLIQTQDDGIPVENSVYYYLALKNAGVPVEMHLYPKGGHGYGLRKTDITVTSWPQRAEEWLRAQGLLIRK</sequence>
<evidence type="ECO:0000313" key="3">
    <source>
        <dbReference type="EMBL" id="QHT65545.1"/>
    </source>
</evidence>
<organism evidence="3 4">
    <name type="scientific">Rhodocytophaga rosea</name>
    <dbReference type="NCBI Taxonomy" id="2704465"/>
    <lineage>
        <taxon>Bacteria</taxon>
        <taxon>Pseudomonadati</taxon>
        <taxon>Bacteroidota</taxon>
        <taxon>Cytophagia</taxon>
        <taxon>Cytophagales</taxon>
        <taxon>Rhodocytophagaceae</taxon>
        <taxon>Rhodocytophaga</taxon>
    </lineage>
</organism>
<gene>
    <name evidence="3" type="ORF">GXP67_02115</name>
</gene>
<dbReference type="Gene3D" id="3.40.50.1820">
    <property type="entry name" value="alpha/beta hydrolase"/>
    <property type="match status" value="1"/>
</dbReference>
<dbReference type="InterPro" id="IPR029058">
    <property type="entry name" value="AB_hydrolase_fold"/>
</dbReference>
<dbReference type="GO" id="GO:0016787">
    <property type="term" value="F:hydrolase activity"/>
    <property type="evidence" value="ECO:0007669"/>
    <property type="project" value="UniProtKB-KW"/>
</dbReference>
<keyword evidence="4" id="KW-1185">Reference proteome</keyword>
<evidence type="ECO:0000259" key="2">
    <source>
        <dbReference type="Pfam" id="PF07859"/>
    </source>
</evidence>
<protein>
    <submittedName>
        <fullName evidence="3">Alpha/beta hydrolase</fullName>
    </submittedName>
</protein>
<dbReference type="Pfam" id="PF07859">
    <property type="entry name" value="Abhydrolase_3"/>
    <property type="match status" value="1"/>
</dbReference>
<keyword evidence="1 3" id="KW-0378">Hydrolase</keyword>
<dbReference type="InterPro" id="IPR013094">
    <property type="entry name" value="AB_hydrolase_3"/>
</dbReference>
<dbReference type="Proteomes" id="UP000480178">
    <property type="component" value="Chromosome"/>
</dbReference>
<dbReference type="EMBL" id="CP048222">
    <property type="protein sequence ID" value="QHT65545.1"/>
    <property type="molecule type" value="Genomic_DNA"/>
</dbReference>
<dbReference type="AlphaFoldDB" id="A0A6C0GC68"/>
<evidence type="ECO:0000256" key="1">
    <source>
        <dbReference type="ARBA" id="ARBA00022801"/>
    </source>
</evidence>
<evidence type="ECO:0000313" key="4">
    <source>
        <dbReference type="Proteomes" id="UP000480178"/>
    </source>
</evidence>